<proteinExistence type="predicted"/>
<dbReference type="EMBL" id="SLXK01000018">
    <property type="protein sequence ID" value="TCP27038.1"/>
    <property type="molecule type" value="Genomic_DNA"/>
</dbReference>
<evidence type="ECO:0000256" key="1">
    <source>
        <dbReference type="ARBA" id="ARBA00022969"/>
    </source>
</evidence>
<dbReference type="AlphaFoldDB" id="A0A4R2NZ71"/>
<dbReference type="GO" id="GO:0030435">
    <property type="term" value="P:sporulation resulting in formation of a cellular spore"/>
    <property type="evidence" value="ECO:0007669"/>
    <property type="project" value="UniProtKB-KW"/>
</dbReference>
<keyword evidence="4" id="KW-1185">Reference proteome</keyword>
<evidence type="ECO:0000313" key="4">
    <source>
        <dbReference type="Proteomes" id="UP000295416"/>
    </source>
</evidence>
<dbReference type="InterPro" id="IPR012614">
    <property type="entry name" value="SASP_SspP"/>
</dbReference>
<feature type="region of interest" description="Disordered" evidence="2">
    <location>
        <begin position="1"/>
        <end position="40"/>
    </location>
</feature>
<comment type="caution">
    <text evidence="3">The sequence shown here is derived from an EMBL/GenBank/DDBJ whole genome shotgun (WGS) entry which is preliminary data.</text>
</comment>
<feature type="compositionally biased region" description="Basic residues" evidence="2">
    <location>
        <begin position="24"/>
        <end position="34"/>
    </location>
</feature>
<evidence type="ECO:0000313" key="3">
    <source>
        <dbReference type="EMBL" id="TCP27038.1"/>
    </source>
</evidence>
<sequence>MKGDLRMPNKDKKSNQPKPLSGSKKAKQRQMSRQKHGEGS</sequence>
<feature type="compositionally biased region" description="Basic and acidic residues" evidence="2">
    <location>
        <begin position="1"/>
        <end position="14"/>
    </location>
</feature>
<organism evidence="3 4">
    <name type="scientific">Scopulibacillus darangshiensis</name>
    <dbReference type="NCBI Taxonomy" id="442528"/>
    <lineage>
        <taxon>Bacteria</taxon>
        <taxon>Bacillati</taxon>
        <taxon>Bacillota</taxon>
        <taxon>Bacilli</taxon>
        <taxon>Bacillales</taxon>
        <taxon>Sporolactobacillaceae</taxon>
        <taxon>Scopulibacillus</taxon>
    </lineage>
</organism>
<name>A0A4R2NZ71_9BACL</name>
<accession>A0A4R2NZ71</accession>
<protein>
    <submittedName>
        <fullName evidence="3">Small acid-soluble spore P family protein</fullName>
    </submittedName>
</protein>
<dbReference type="Pfam" id="PF08179">
    <property type="entry name" value="SspP"/>
    <property type="match status" value="1"/>
</dbReference>
<gene>
    <name evidence="3" type="ORF">EV207_11816</name>
</gene>
<dbReference type="Proteomes" id="UP000295416">
    <property type="component" value="Unassembled WGS sequence"/>
</dbReference>
<dbReference type="OrthoDB" id="2691914at2"/>
<evidence type="ECO:0000256" key="2">
    <source>
        <dbReference type="SAM" id="MobiDB-lite"/>
    </source>
</evidence>
<keyword evidence="1" id="KW-0749">Sporulation</keyword>
<reference evidence="3 4" key="1">
    <citation type="submission" date="2019-03" db="EMBL/GenBank/DDBJ databases">
        <title>Genomic Encyclopedia of Type Strains, Phase IV (KMG-IV): sequencing the most valuable type-strain genomes for metagenomic binning, comparative biology and taxonomic classification.</title>
        <authorList>
            <person name="Goeker M."/>
        </authorList>
    </citation>
    <scope>NUCLEOTIDE SEQUENCE [LARGE SCALE GENOMIC DNA]</scope>
    <source>
        <strain evidence="3 4">DSM 19377</strain>
    </source>
</reference>